<evidence type="ECO:0000256" key="2">
    <source>
        <dbReference type="ARBA" id="ARBA00011643"/>
    </source>
</evidence>
<feature type="domain" description="Glutamate/phenylalanine/leucine/valine/L-tryptophan dehydrogenase C-terminal" evidence="9">
    <location>
        <begin position="142"/>
        <end position="367"/>
    </location>
</feature>
<evidence type="ECO:0000256" key="5">
    <source>
        <dbReference type="PIRSR" id="PIRSR000185-1"/>
    </source>
</evidence>
<dbReference type="InterPro" id="IPR006097">
    <property type="entry name" value="Glu/Leu/Phe/Val/Trp_DH_dimer"/>
</dbReference>
<comment type="similarity">
    <text evidence="1 4 8">Belongs to the Glu/Leu/Phe/Val dehydrogenases family.</text>
</comment>
<dbReference type="InterPro" id="IPR033524">
    <property type="entry name" value="Glu/Leu/Phe/Val_DH_AS"/>
</dbReference>
<dbReference type="Pfam" id="PF02812">
    <property type="entry name" value="ELFV_dehydrog_N"/>
    <property type="match status" value="1"/>
</dbReference>
<dbReference type="SMART" id="SM00839">
    <property type="entry name" value="ELFV_dehydrog"/>
    <property type="match status" value="1"/>
</dbReference>
<dbReference type="AlphaFoldDB" id="A0A7T9DK34"/>
<feature type="active site" description="Proton donor" evidence="5">
    <location>
        <position position="73"/>
    </location>
</feature>
<dbReference type="GO" id="GO:0000166">
    <property type="term" value="F:nucleotide binding"/>
    <property type="evidence" value="ECO:0007669"/>
    <property type="project" value="UniProtKB-KW"/>
</dbReference>
<evidence type="ECO:0000259" key="9">
    <source>
        <dbReference type="SMART" id="SM00839"/>
    </source>
</evidence>
<dbReference type="InterPro" id="IPR014362">
    <property type="entry name" value="Glu_DH"/>
</dbReference>
<feature type="binding site" evidence="6">
    <location>
        <position position="181"/>
    </location>
    <ligand>
        <name>NAD(+)</name>
        <dbReference type="ChEBI" id="CHEBI:57540"/>
    </ligand>
</feature>
<protein>
    <recommendedName>
        <fullName evidence="4">Glutamate dehydrogenase</fullName>
    </recommendedName>
</protein>
<dbReference type="PANTHER" id="PTHR11606">
    <property type="entry name" value="GLUTAMATE DEHYDROGENASE"/>
    <property type="match status" value="1"/>
</dbReference>
<dbReference type="GO" id="GO:0004352">
    <property type="term" value="F:glutamate dehydrogenase (NAD+) activity"/>
    <property type="evidence" value="ECO:0007669"/>
    <property type="project" value="TreeGrafter"/>
</dbReference>
<evidence type="ECO:0000256" key="4">
    <source>
        <dbReference type="PIRNR" id="PIRNR000185"/>
    </source>
</evidence>
<feature type="binding site" evidence="6">
    <location>
        <position position="150"/>
    </location>
    <ligand>
        <name>NAD(+)</name>
        <dbReference type="ChEBI" id="CHEBI:57540"/>
    </ligand>
</feature>
<dbReference type="Gene3D" id="3.40.50.10860">
    <property type="entry name" value="Leucine Dehydrogenase, chain A, domain 1"/>
    <property type="match status" value="1"/>
</dbReference>
<evidence type="ECO:0000256" key="8">
    <source>
        <dbReference type="RuleBase" id="RU004417"/>
    </source>
</evidence>
<feature type="binding site" evidence="6">
    <location>
        <position position="37"/>
    </location>
    <ligand>
        <name>substrate</name>
    </ligand>
</feature>
<feature type="site" description="Important for catalysis" evidence="7">
    <location>
        <position position="112"/>
    </location>
</feature>
<name>A0A7T9DK34_9ARCH</name>
<dbReference type="InterPro" id="IPR036291">
    <property type="entry name" value="NAD(P)-bd_dom_sf"/>
</dbReference>
<dbReference type="GO" id="GO:0006538">
    <property type="term" value="P:L-glutamate catabolic process"/>
    <property type="evidence" value="ECO:0007669"/>
    <property type="project" value="TreeGrafter"/>
</dbReference>
<gene>
    <name evidence="10" type="ORF">IPJ89_00770</name>
</gene>
<dbReference type="EMBL" id="CP064981">
    <property type="protein sequence ID" value="QQR92762.1"/>
    <property type="molecule type" value="Genomic_DNA"/>
</dbReference>
<evidence type="ECO:0000256" key="6">
    <source>
        <dbReference type="PIRSR" id="PIRSR000185-2"/>
    </source>
</evidence>
<comment type="subunit">
    <text evidence="2">Homohexamer.</text>
</comment>
<dbReference type="Gene3D" id="3.40.50.720">
    <property type="entry name" value="NAD(P)-binding Rossmann-like Domain"/>
    <property type="match status" value="1"/>
</dbReference>
<organism evidence="10">
    <name type="scientific">Candidatus Iainarchaeum sp</name>
    <dbReference type="NCBI Taxonomy" id="3101447"/>
    <lineage>
        <taxon>Archaea</taxon>
        <taxon>Candidatus Iainarchaeota</taxon>
        <taxon>Candidatus Iainarchaeia</taxon>
        <taxon>Candidatus Iainarchaeales</taxon>
        <taxon>Candidatus Iainarchaeaceae</taxon>
        <taxon>Candidatus Iainarchaeum</taxon>
    </lineage>
</organism>
<feature type="binding site" evidence="6">
    <location>
        <position position="309"/>
    </location>
    <ligand>
        <name>substrate</name>
    </ligand>
</feature>
<evidence type="ECO:0000256" key="3">
    <source>
        <dbReference type="ARBA" id="ARBA00023002"/>
    </source>
</evidence>
<feature type="binding site" evidence="6">
    <location>
        <position position="61"/>
    </location>
    <ligand>
        <name>substrate</name>
    </ligand>
</feature>
<reference evidence="10" key="1">
    <citation type="submission" date="2020-11" db="EMBL/GenBank/DDBJ databases">
        <title>Connecting structure to function with the recovery of over 1000 high-quality activated sludge metagenome-assembled genomes encoding full-length rRNA genes using long-read sequencing.</title>
        <authorList>
            <person name="Singleton C.M."/>
            <person name="Petriglieri F."/>
            <person name="Kristensen J.M."/>
            <person name="Kirkegaard R.H."/>
            <person name="Michaelsen T.Y."/>
            <person name="Andersen M.H."/>
            <person name="Karst S.M."/>
            <person name="Dueholm M.S."/>
            <person name="Nielsen P.H."/>
            <person name="Albertsen M."/>
        </authorList>
    </citation>
    <scope>NUCLEOTIDE SEQUENCE</scope>
    <source>
        <strain evidence="10">Fred_18-Q3-R57-64_BAT3C.431</strain>
    </source>
</reference>
<evidence type="ECO:0000256" key="7">
    <source>
        <dbReference type="PIRSR" id="PIRSR000185-3"/>
    </source>
</evidence>
<keyword evidence="3 4" id="KW-0560">Oxidoreductase</keyword>
<dbReference type="SUPFAM" id="SSF53223">
    <property type="entry name" value="Aminoacid dehydrogenase-like, N-terminal domain"/>
    <property type="match status" value="1"/>
</dbReference>
<sequence length="370" mass="39958">MVNWDDFGPEKVIEVHDPKTGMRGVIVIDNTRRGLGKGGIRMTGSVSVNEVAKLARTMTWKNAMADLPFGGAKSGIFYDPKMGNPRQKNQMIASFAHALKGIAPSLYVAGPDINTTEKEMGLIAKVAGSRKVCTGKPASMGGIPHELGSTGFGVAISTMLALKYMEADPMDVKVAIEGYGNVGTFVHKYLSEWGVPVTAVSDSHGVIMDKRGLDYERLMAAKKEHGTVTAYRGKYAKKGSNILTAPANVLIPAAIPDLVTMNNVNQVKHKLVVQGSNISMAPSVEKKLHARDVLIVPDFVANAGGVISSYVEHIGGKPPAMFKMVEGKIRKNVPLMFKEMEKNDAWTPRDAAMRIAMERVKAGKWKGPKL</sequence>
<dbReference type="InterPro" id="IPR006096">
    <property type="entry name" value="Glu/Leu/Phe/Val/Trp_DH_C"/>
</dbReference>
<dbReference type="Proteomes" id="UP000596004">
    <property type="component" value="Chromosome"/>
</dbReference>
<dbReference type="Pfam" id="PF00208">
    <property type="entry name" value="ELFV_dehydrog"/>
    <property type="match status" value="1"/>
</dbReference>
<dbReference type="SUPFAM" id="SSF51735">
    <property type="entry name" value="NAD(P)-binding Rossmann-fold domains"/>
    <property type="match status" value="1"/>
</dbReference>
<proteinExistence type="inferred from homology"/>
<dbReference type="PANTHER" id="PTHR11606:SF13">
    <property type="entry name" value="GLUTAMATE DEHYDROGENASE 1, MITOCHONDRIAL"/>
    <property type="match status" value="1"/>
</dbReference>
<dbReference type="InterPro" id="IPR006095">
    <property type="entry name" value="Glu/Leu/Phe/Val/Trp_DH"/>
</dbReference>
<accession>A0A7T9DK34</accession>
<keyword evidence="6" id="KW-0520">NAD</keyword>
<evidence type="ECO:0000256" key="1">
    <source>
        <dbReference type="ARBA" id="ARBA00006382"/>
    </source>
</evidence>
<evidence type="ECO:0000313" key="10">
    <source>
        <dbReference type="EMBL" id="QQR92762.1"/>
    </source>
</evidence>
<dbReference type="PIRSF" id="PIRSF000185">
    <property type="entry name" value="Glu_DH"/>
    <property type="match status" value="1"/>
</dbReference>
<dbReference type="PROSITE" id="PS00074">
    <property type="entry name" value="GLFV_DEHYDROGENASE"/>
    <property type="match status" value="1"/>
</dbReference>
<dbReference type="InterPro" id="IPR046346">
    <property type="entry name" value="Aminoacid_DH-like_N_sf"/>
</dbReference>
<dbReference type="PRINTS" id="PR00082">
    <property type="entry name" value="GLFDHDRGNASE"/>
</dbReference>
<keyword evidence="6" id="KW-0547">Nucleotide-binding</keyword>